<protein>
    <recommendedName>
        <fullName evidence="3">DUF1648 domain-containing protein</fullName>
    </recommendedName>
</protein>
<feature type="transmembrane region" description="Helical" evidence="1">
    <location>
        <begin position="30"/>
        <end position="53"/>
    </location>
</feature>
<gene>
    <name evidence="2" type="ORF">BN1051_00115</name>
</gene>
<feature type="transmembrane region" description="Helical" evidence="1">
    <location>
        <begin position="106"/>
        <end position="123"/>
    </location>
</feature>
<evidence type="ECO:0000313" key="2">
    <source>
        <dbReference type="EMBL" id="CEA06759.1"/>
    </source>
</evidence>
<dbReference type="PATRIC" id="fig|1461584.3.peg.111"/>
<proteinExistence type="predicted"/>
<feature type="transmembrane region" description="Helical" evidence="1">
    <location>
        <begin position="73"/>
        <end position="94"/>
    </location>
</feature>
<sequence length="140" mass="15365">MTREKVVSDRLTGASSDSLTERDLVLGKRAIRIMTILGTLAFVVCIGIAIYVFQNVPMETRLPYTGRFGRNGIPMPLAISAVPFALVVMLRPSWGRRAHHMGKKKRVAYYVLLSAILIGAVYGQRVMAETLMIEAGVLSG</sequence>
<organism evidence="2">
    <name type="scientific">Arthrobacter saudimassiliensis</name>
    <dbReference type="NCBI Taxonomy" id="1461584"/>
    <lineage>
        <taxon>Bacteria</taxon>
        <taxon>Bacillati</taxon>
        <taxon>Actinomycetota</taxon>
        <taxon>Actinomycetes</taxon>
        <taxon>Micrococcales</taxon>
        <taxon>Micrococcaceae</taxon>
        <taxon>Arthrobacter</taxon>
    </lineage>
</organism>
<keyword evidence="1" id="KW-0812">Transmembrane</keyword>
<name>A0A078MKH1_9MICC</name>
<accession>A0A078MKH1</accession>
<reference evidence="2" key="1">
    <citation type="submission" date="2014-07" db="EMBL/GenBank/DDBJ databases">
        <authorList>
            <person name="Urmite Genomes Urmite Genomes"/>
        </authorList>
    </citation>
    <scope>NUCLEOTIDE SEQUENCE</scope>
    <source>
        <strain evidence="2">11W110_air</strain>
    </source>
</reference>
<keyword evidence="1" id="KW-1133">Transmembrane helix</keyword>
<dbReference type="AlphaFoldDB" id="A0A078MKH1"/>
<dbReference type="EMBL" id="LN483070">
    <property type="protein sequence ID" value="CEA06759.1"/>
    <property type="molecule type" value="Genomic_DNA"/>
</dbReference>
<keyword evidence="1" id="KW-0472">Membrane</keyword>
<evidence type="ECO:0008006" key="3">
    <source>
        <dbReference type="Google" id="ProtNLM"/>
    </source>
</evidence>
<evidence type="ECO:0000256" key="1">
    <source>
        <dbReference type="SAM" id="Phobius"/>
    </source>
</evidence>